<sequence length="1848" mass="209059">MSSRCGSKMRRGASNFLRSPSPPTSRASQRSALDEGSVTRRANGAEVVRVAVRVRPPFPSEMGQDMVVTMNPSDKKVYVRDKMNGQVTFSFDMPLWSCVGKAMDGSAPVTQSGVYELVGRPLLTHTLEGFNSTLLVYGPTGSGKTYTLMGEVNAGPPGDSEGSLNDSEEGIIPRFCRDMFKELHHRAAENSGGGTTAWEVSISFVEVYCEKVSDLLNNGAPVLLRDEVVDNETYFGLPGVQRIQVRNMTDVLHLLKVGNKQRKTASTSMNERSSRSHAIFMVELAEFFSVETPDGKVLTAPGKYVTVRLVDLAGCERVGEAGVSGLQFKEGVDINCSLFTLGMVIETLSDPRRRNIKPPYRDSTLTKILKDAFGGNCKTTMICTISPTEATRSYTIHTLNYGMKARHVVNRPQIKEDPLANELRAASEELRPNKKSCLEGCSDGASCDDHSFLLGASMRLKNLENSLREKEAALNKQKAELDEQHRMMDEQRLQHYEKMRMLEEEIERSSAKHRERERGLREAHQKSKLASEEQLQALAGQEMEAGEFFRRVKEEMEKQRRDTDARFKELEEAADKRISDLLRVQRDLRRQLREKDDSNSDEKADLEKKLLRAEEKANKLKEQLKHQEKKCLKSQQALQAQLSAQREQMKKEVRDLLDRARTIEESAECRENALHQKWLKSQEEAQEFRAKLAAMESEMMSQIVECRCEEPEHSDTVGERACGRAHHGQEADPNFPKERDSLEQRGNEVSFVEYGGMCDEVPRESGTLDKHVANDSGDRHRHSSEGADEVPREGVLQKSRKWKNGDAGGVAGGVTLSRKTEDTSGGESRLSLQSTSGSWQYGCGPHGCSDSRARGGRCGRPGADVESREDGMVCCNEIQPSQLPEEDVLSTFERVQSDLKRLGKLLSAEEAVGNCCLQLDNIINRQKGLPRRFMGALTACERSATHGSPSAQLCEGAGIESIRLCSGASVGALNESTVPSESFQWGDRPGGMASVSEETVNDTWKKELLAETLRLNAACSSSHFAAVQMLSSMEGQCRSQFESSFTSEMNLIKQLEIAARTCGEKRLHTPGNEAPSRFSAASTVQLGLQMKALEAEHRRLTARIEEFHRLKWQCDQEFQWKDDQIKTYLLELEQMDREKMEMHKRTEEEHAAKHRTLEKYRYDLVDNVNRMRMGLLRQTAAQQADFIAAQETVQRDHIVQYFNMKFHMQWYKENCMGGADTIKSIERKKEMLAAQERQLHERVALLHREERSWKKRRAMEEEELRSYLIELQEEDERRTKSNESKQALYTTALDSNCALTCQNTHRLTIGEQRYGEVSAAALGAGQRESEVREMERALEARVAEASRRHEEVSAAALEAEQRESEVREMERALEARVAKASRRHEEVSAAALEAEQRESDVREMERALEARVAEASRRHEEVSAAALEAEQRESEVREMERALESRVAEASRRHEEVSAAALEAEQRESEVREMERALEARVAEASRRHEEVSAAALEAEQRESEVREMERALEARVAEASRRHEEVSAAALEAEQRESEVREMERALEARVAEASRRHEEVSAAALEAEQRESEVREMERALEARVAEASRRHEEVSAAALEAEQRESEVREMERALEARVAEASRRHEEVSAAALEAEQRESEVREMERALEARVAEASRRHEEVSAAALEAEQRESEVREMERALEARVAEASRRHEEVSAAALEAEQRESEVREMERALESRVAEASRRHEEIISLSSVSGCSPRFQTPDGSVDKRFFDTRKVSVDDDYILRCNDDTLTRHVDRIKYAADSAIDFDELLRRHLNVWVQKYQVLKSEEKLKCECCSWENKRDATVCRCCGNTQLI</sequence>
<feature type="region of interest" description="Disordered" evidence="8">
    <location>
        <begin position="1"/>
        <end position="38"/>
    </location>
</feature>
<dbReference type="EMBL" id="HE573019">
    <property type="protein sequence ID" value="CCC47259.1"/>
    <property type="molecule type" value="Genomic_DNA"/>
</dbReference>
<evidence type="ECO:0000256" key="5">
    <source>
        <dbReference type="ARBA" id="ARBA00023054"/>
    </source>
</evidence>
<name>G0TTH8_TRYVY</name>
<feature type="binding site" evidence="6">
    <location>
        <begin position="138"/>
        <end position="145"/>
    </location>
    <ligand>
        <name>ATP</name>
        <dbReference type="ChEBI" id="CHEBI:30616"/>
    </ligand>
</feature>
<feature type="coiled-coil region" evidence="7">
    <location>
        <begin position="1222"/>
        <end position="1277"/>
    </location>
</feature>
<feature type="region of interest" description="Disordered" evidence="8">
    <location>
        <begin position="505"/>
        <end position="531"/>
    </location>
</feature>
<dbReference type="PRINTS" id="PR00380">
    <property type="entry name" value="KINESINHEAVY"/>
</dbReference>
<feature type="compositionally biased region" description="Basic and acidic residues" evidence="8">
    <location>
        <begin position="762"/>
        <end position="792"/>
    </location>
</feature>
<dbReference type="GO" id="GO:0005875">
    <property type="term" value="C:microtubule associated complex"/>
    <property type="evidence" value="ECO:0007669"/>
    <property type="project" value="TreeGrafter"/>
</dbReference>
<accession>G0TTH8</accession>
<evidence type="ECO:0000313" key="10">
    <source>
        <dbReference type="EMBL" id="CCC47259.1"/>
    </source>
</evidence>
<feature type="region of interest" description="Disordered" evidence="8">
    <location>
        <begin position="762"/>
        <end position="836"/>
    </location>
</feature>
<comment type="similarity">
    <text evidence="6">Belongs to the TRAFAC class myosin-kinesin ATPase superfamily. Kinesin family.</text>
</comment>
<dbReference type="SUPFAM" id="SSF52540">
    <property type="entry name" value="P-loop containing nucleoside triphosphate hydrolases"/>
    <property type="match status" value="1"/>
</dbReference>
<evidence type="ECO:0000259" key="9">
    <source>
        <dbReference type="PROSITE" id="PS50067"/>
    </source>
</evidence>
<dbReference type="SMART" id="SM01182">
    <property type="entry name" value="EF-1_beta_acid"/>
    <property type="match status" value="13"/>
</dbReference>
<dbReference type="InterPro" id="IPR027640">
    <property type="entry name" value="Kinesin-like_fam"/>
</dbReference>
<dbReference type="GO" id="GO:0003777">
    <property type="term" value="F:microtubule motor activity"/>
    <property type="evidence" value="ECO:0007669"/>
    <property type="project" value="InterPro"/>
</dbReference>
<evidence type="ECO:0000256" key="8">
    <source>
        <dbReference type="SAM" id="MobiDB-lite"/>
    </source>
</evidence>
<dbReference type="GO" id="GO:0051231">
    <property type="term" value="P:spindle elongation"/>
    <property type="evidence" value="ECO:0007669"/>
    <property type="project" value="TreeGrafter"/>
</dbReference>
<dbReference type="InterPro" id="IPR036961">
    <property type="entry name" value="Kinesin_motor_dom_sf"/>
</dbReference>
<dbReference type="PANTHER" id="PTHR47969">
    <property type="entry name" value="CHROMOSOME-ASSOCIATED KINESIN KIF4A-RELATED"/>
    <property type="match status" value="1"/>
</dbReference>
<protein>
    <submittedName>
        <fullName evidence="10">Putative kinesin</fullName>
    </submittedName>
</protein>
<dbReference type="GO" id="GO:0007018">
    <property type="term" value="P:microtubule-based movement"/>
    <property type="evidence" value="ECO:0007669"/>
    <property type="project" value="InterPro"/>
</dbReference>
<dbReference type="InterPro" id="IPR027417">
    <property type="entry name" value="P-loop_NTPase"/>
</dbReference>
<dbReference type="Pfam" id="PF00225">
    <property type="entry name" value="Kinesin"/>
    <property type="match status" value="1"/>
</dbReference>
<dbReference type="PANTHER" id="PTHR47969:SF15">
    <property type="entry name" value="CHROMOSOME-ASSOCIATED KINESIN KIF4A-RELATED"/>
    <property type="match status" value="1"/>
</dbReference>
<keyword evidence="3 6" id="KW-0547">Nucleotide-binding</keyword>
<keyword evidence="5 7" id="KW-0175">Coiled coil</keyword>
<feature type="compositionally biased region" description="Polar residues" evidence="8">
    <location>
        <begin position="823"/>
        <end position="836"/>
    </location>
</feature>
<dbReference type="GO" id="GO:0008017">
    <property type="term" value="F:microtubule binding"/>
    <property type="evidence" value="ECO:0007669"/>
    <property type="project" value="InterPro"/>
</dbReference>
<dbReference type="GO" id="GO:0007052">
    <property type="term" value="P:mitotic spindle organization"/>
    <property type="evidence" value="ECO:0007669"/>
    <property type="project" value="TreeGrafter"/>
</dbReference>
<feature type="coiled-coil region" evidence="7">
    <location>
        <begin position="603"/>
        <end position="666"/>
    </location>
</feature>
<proteinExistence type="inferred from homology"/>
<dbReference type="SMART" id="SM00129">
    <property type="entry name" value="KISc"/>
    <property type="match status" value="1"/>
</dbReference>
<dbReference type="VEuPathDB" id="TriTrypDB:TvY486_0304320"/>
<evidence type="ECO:0000256" key="3">
    <source>
        <dbReference type="ARBA" id="ARBA00022741"/>
    </source>
</evidence>
<dbReference type="GO" id="GO:0005524">
    <property type="term" value="F:ATP binding"/>
    <property type="evidence" value="ECO:0007669"/>
    <property type="project" value="UniProtKB-UniRule"/>
</dbReference>
<comment type="subcellular location">
    <subcellularLocation>
        <location evidence="1">Cytoplasm</location>
    </subcellularLocation>
</comment>
<dbReference type="Gene3D" id="3.40.850.10">
    <property type="entry name" value="Kinesin motor domain"/>
    <property type="match status" value="1"/>
</dbReference>
<keyword evidence="6" id="KW-0505">Motor protein</keyword>
<feature type="coiled-coil region" evidence="7">
    <location>
        <begin position="1335"/>
        <end position="1722"/>
    </location>
</feature>
<keyword evidence="2" id="KW-0963">Cytoplasm</keyword>
<evidence type="ECO:0000256" key="7">
    <source>
        <dbReference type="SAM" id="Coils"/>
    </source>
</evidence>
<keyword evidence="4 6" id="KW-0067">ATP-binding</keyword>
<feature type="coiled-coil region" evidence="7">
    <location>
        <begin position="453"/>
        <end position="494"/>
    </location>
</feature>
<evidence type="ECO:0000256" key="2">
    <source>
        <dbReference type="ARBA" id="ARBA00022490"/>
    </source>
</evidence>
<evidence type="ECO:0000256" key="1">
    <source>
        <dbReference type="ARBA" id="ARBA00004496"/>
    </source>
</evidence>
<gene>
    <name evidence="10" type="ORF">TVY486_0304320</name>
</gene>
<evidence type="ECO:0000256" key="6">
    <source>
        <dbReference type="PROSITE-ProRule" id="PRU00283"/>
    </source>
</evidence>
<organism evidence="10">
    <name type="scientific">Trypanosoma vivax (strain Y486)</name>
    <dbReference type="NCBI Taxonomy" id="1055687"/>
    <lineage>
        <taxon>Eukaryota</taxon>
        <taxon>Discoba</taxon>
        <taxon>Euglenozoa</taxon>
        <taxon>Kinetoplastea</taxon>
        <taxon>Metakinetoplastina</taxon>
        <taxon>Trypanosomatida</taxon>
        <taxon>Trypanosomatidae</taxon>
        <taxon>Trypanosoma</taxon>
        <taxon>Duttonella</taxon>
    </lineage>
</organism>
<dbReference type="InterPro" id="IPR018940">
    <property type="entry name" value="EF-1_beta_acid_region_euk"/>
</dbReference>
<dbReference type="InterPro" id="IPR001752">
    <property type="entry name" value="Kinesin_motor_dom"/>
</dbReference>
<evidence type="ECO:0000256" key="4">
    <source>
        <dbReference type="ARBA" id="ARBA00022840"/>
    </source>
</evidence>
<dbReference type="GO" id="GO:0005737">
    <property type="term" value="C:cytoplasm"/>
    <property type="evidence" value="ECO:0007669"/>
    <property type="project" value="UniProtKB-SubCell"/>
</dbReference>
<reference evidence="10" key="1">
    <citation type="journal article" date="2012" name="Proc. Natl. Acad. Sci. U.S.A.">
        <title>Antigenic diversity is generated by distinct evolutionary mechanisms in African trypanosome species.</title>
        <authorList>
            <person name="Jackson A.P."/>
            <person name="Berry A."/>
            <person name="Aslett M."/>
            <person name="Allison H.C."/>
            <person name="Burton P."/>
            <person name="Vavrova-Anderson J."/>
            <person name="Brown R."/>
            <person name="Browne H."/>
            <person name="Corton N."/>
            <person name="Hauser H."/>
            <person name="Gamble J."/>
            <person name="Gilderthorp R."/>
            <person name="Marcello L."/>
            <person name="McQuillan J."/>
            <person name="Otto T.D."/>
            <person name="Quail M.A."/>
            <person name="Sanders M.J."/>
            <person name="van Tonder A."/>
            <person name="Ginger M.L."/>
            <person name="Field M.C."/>
            <person name="Barry J.D."/>
            <person name="Hertz-Fowler C."/>
            <person name="Berriman M."/>
        </authorList>
    </citation>
    <scope>NUCLEOTIDE SEQUENCE</scope>
    <source>
        <strain evidence="10">Y486</strain>
    </source>
</reference>
<dbReference type="PROSITE" id="PS50067">
    <property type="entry name" value="KINESIN_MOTOR_2"/>
    <property type="match status" value="1"/>
</dbReference>
<feature type="domain" description="Kinesin motor" evidence="9">
    <location>
        <begin position="47"/>
        <end position="408"/>
    </location>
</feature>